<dbReference type="InterPro" id="IPR019546">
    <property type="entry name" value="TAT_signal_bac_arc"/>
</dbReference>
<dbReference type="RefSeq" id="WP_138836018.1">
    <property type="nucleotide sequence ID" value="NZ_VCNI01000002.1"/>
</dbReference>
<comment type="caution">
    <text evidence="3">The sequence shown here is derived from an EMBL/GenBank/DDBJ whole genome shotgun (WGS) entry which is preliminary data.</text>
</comment>
<name>A0ABY2WIG0_9FLAO</name>
<keyword evidence="4" id="KW-1185">Reference proteome</keyword>
<evidence type="ECO:0000313" key="4">
    <source>
        <dbReference type="Proteomes" id="UP000751614"/>
    </source>
</evidence>
<protein>
    <submittedName>
        <fullName evidence="3">Twin-arginine translocation signal domain-containing protein</fullName>
    </submittedName>
</protein>
<proteinExistence type="predicted"/>
<dbReference type="PANTHER" id="PTHR43143:SF1">
    <property type="entry name" value="SERINE_THREONINE-PROTEIN PHOSPHATASE CPPED1"/>
    <property type="match status" value="1"/>
</dbReference>
<dbReference type="Proteomes" id="UP000751614">
    <property type="component" value="Unassembled WGS sequence"/>
</dbReference>
<evidence type="ECO:0000256" key="1">
    <source>
        <dbReference type="SAM" id="MobiDB-lite"/>
    </source>
</evidence>
<feature type="compositionally biased region" description="Low complexity" evidence="1">
    <location>
        <begin position="304"/>
        <end position="313"/>
    </location>
</feature>
<dbReference type="EMBL" id="VCNI01000002">
    <property type="protein sequence ID" value="TMU54639.1"/>
    <property type="molecule type" value="Genomic_DNA"/>
</dbReference>
<reference evidence="3 4" key="1">
    <citation type="submission" date="2019-05" db="EMBL/GenBank/DDBJ databases">
        <title>Flagellimonas sp. AsT0115, sp. nov., isolated from a marine red algae, Asparagopsis taxiformis.</title>
        <authorList>
            <person name="Kim J."/>
            <person name="Jeong S.E."/>
            <person name="Jeon C.O."/>
        </authorList>
    </citation>
    <scope>NUCLEOTIDE SEQUENCE [LARGE SCALE GENOMIC DNA]</scope>
    <source>
        <strain evidence="3 4">AsT0115</strain>
    </source>
</reference>
<dbReference type="SUPFAM" id="SSF56300">
    <property type="entry name" value="Metallo-dependent phosphatases"/>
    <property type="match status" value="1"/>
</dbReference>
<dbReference type="NCBIfam" id="TIGR01409">
    <property type="entry name" value="TAT_signal_seq"/>
    <property type="match status" value="1"/>
</dbReference>
<feature type="region of interest" description="Disordered" evidence="1">
    <location>
        <begin position="299"/>
        <end position="318"/>
    </location>
</feature>
<evidence type="ECO:0000259" key="2">
    <source>
        <dbReference type="Pfam" id="PF00149"/>
    </source>
</evidence>
<gene>
    <name evidence="3" type="ORF">FGG15_10545</name>
</gene>
<sequence>MDTTGKVTKDHKSRRNFIKLSAMAGTAMILPLEAFPFSLKSEALEIGLIADVHQDIMHDAEARLQAFMDEANQRKLDFILQLGDFCIPRDQNKNFMSIWNSYSGSKYHVLGNHDTDLGFTKEQTRTFWDMPSNYYSFDKKGIHFVVLDGNDPNPKPWEGYNRYIGEEQQRWLKEDLEKTDKPTIIFSHQTLELEDGGVANLKEIQKILEEANTSAGYQKVLCCLSGHHHTDFMTKINGIYYVQVNSASYRWVGGDYQTIRYSKEIDAQHKWIKYTIPYKESLFTFMKIEKDKITLEPRKTEFVGPGPKEMGMPEPDPHDPIVPTITGFKMKLKS</sequence>
<dbReference type="PROSITE" id="PS51318">
    <property type="entry name" value="TAT"/>
    <property type="match status" value="1"/>
</dbReference>
<feature type="domain" description="Calcineurin-like phosphoesterase" evidence="2">
    <location>
        <begin position="46"/>
        <end position="230"/>
    </location>
</feature>
<accession>A0ABY2WIG0</accession>
<dbReference type="PANTHER" id="PTHR43143">
    <property type="entry name" value="METALLOPHOSPHOESTERASE, CALCINEURIN SUPERFAMILY"/>
    <property type="match status" value="1"/>
</dbReference>
<dbReference type="Gene3D" id="3.60.21.10">
    <property type="match status" value="1"/>
</dbReference>
<dbReference type="Pfam" id="PF00149">
    <property type="entry name" value="Metallophos"/>
    <property type="match status" value="1"/>
</dbReference>
<dbReference type="InterPro" id="IPR006311">
    <property type="entry name" value="TAT_signal"/>
</dbReference>
<dbReference type="InterPro" id="IPR051918">
    <property type="entry name" value="STPP_CPPED1"/>
</dbReference>
<dbReference type="InterPro" id="IPR004843">
    <property type="entry name" value="Calcineurin-like_PHP"/>
</dbReference>
<evidence type="ECO:0000313" key="3">
    <source>
        <dbReference type="EMBL" id="TMU54639.1"/>
    </source>
</evidence>
<dbReference type="InterPro" id="IPR029052">
    <property type="entry name" value="Metallo-depent_PP-like"/>
</dbReference>
<organism evidence="3 4">
    <name type="scientific">Flagellimonas algicola</name>
    <dbReference type="NCBI Taxonomy" id="2583815"/>
    <lineage>
        <taxon>Bacteria</taxon>
        <taxon>Pseudomonadati</taxon>
        <taxon>Bacteroidota</taxon>
        <taxon>Flavobacteriia</taxon>
        <taxon>Flavobacteriales</taxon>
        <taxon>Flavobacteriaceae</taxon>
        <taxon>Flagellimonas</taxon>
    </lineage>
</organism>